<protein>
    <submittedName>
        <fullName evidence="9">Aminopeptidase</fullName>
    </submittedName>
</protein>
<dbReference type="eggNOG" id="COG2234">
    <property type="taxonomic scope" value="Bacteria"/>
</dbReference>
<dbReference type="EMBL" id="LNYW01000049">
    <property type="protein sequence ID" value="KTD59141.1"/>
    <property type="molecule type" value="Genomic_DNA"/>
</dbReference>
<dbReference type="Pfam" id="PF04389">
    <property type="entry name" value="Peptidase_M28"/>
    <property type="match status" value="1"/>
</dbReference>
<evidence type="ECO:0000259" key="8">
    <source>
        <dbReference type="Pfam" id="PF04389"/>
    </source>
</evidence>
<evidence type="ECO:0000256" key="2">
    <source>
        <dbReference type="ARBA" id="ARBA00022670"/>
    </source>
</evidence>
<gene>
    <name evidence="9" type="ORF">Lsha_1837</name>
</gene>
<feature type="domain" description="Peptidase M28" evidence="8">
    <location>
        <begin position="127"/>
        <end position="311"/>
    </location>
</feature>
<keyword evidence="2" id="KW-0645">Protease</keyword>
<comment type="caution">
    <text evidence="9">The sequence shown here is derived from an EMBL/GenBank/DDBJ whole genome shotgun (WGS) entry which is preliminary data.</text>
</comment>
<evidence type="ECO:0000256" key="6">
    <source>
        <dbReference type="ARBA" id="ARBA00022833"/>
    </source>
</evidence>
<evidence type="ECO:0000256" key="4">
    <source>
        <dbReference type="ARBA" id="ARBA00022729"/>
    </source>
</evidence>
<dbReference type="InterPro" id="IPR045175">
    <property type="entry name" value="M28_fam"/>
</dbReference>
<dbReference type="RefSeq" id="WP_018578586.1">
    <property type="nucleotide sequence ID" value="NZ_KB892436.1"/>
</dbReference>
<dbReference type="SUPFAM" id="SSF53187">
    <property type="entry name" value="Zn-dependent exopeptidases"/>
    <property type="match status" value="1"/>
</dbReference>
<keyword evidence="5" id="KW-0378">Hydrolase</keyword>
<dbReference type="Gene3D" id="3.40.630.10">
    <property type="entry name" value="Zn peptidases"/>
    <property type="match status" value="1"/>
</dbReference>
<feature type="chain" id="PRO_5006917853" evidence="7">
    <location>
        <begin position="24"/>
        <end position="317"/>
    </location>
</feature>
<dbReference type="GO" id="GO:0008235">
    <property type="term" value="F:metalloexopeptidase activity"/>
    <property type="evidence" value="ECO:0007669"/>
    <property type="project" value="InterPro"/>
</dbReference>
<accession>A0A0W0YQK5</accession>
<dbReference type="Proteomes" id="UP000054600">
    <property type="component" value="Unassembled WGS sequence"/>
</dbReference>
<evidence type="ECO:0000256" key="1">
    <source>
        <dbReference type="ARBA" id="ARBA00022438"/>
    </source>
</evidence>
<reference evidence="9 10" key="1">
    <citation type="submission" date="2015-11" db="EMBL/GenBank/DDBJ databases">
        <title>Genomic analysis of 38 Legionella species identifies large and diverse effector repertoires.</title>
        <authorList>
            <person name="Burstein D."/>
            <person name="Amaro F."/>
            <person name="Zusman T."/>
            <person name="Lifshitz Z."/>
            <person name="Cohen O."/>
            <person name="Gilbert J.A."/>
            <person name="Pupko T."/>
            <person name="Shuman H.A."/>
            <person name="Segal G."/>
        </authorList>
    </citation>
    <scope>NUCLEOTIDE SEQUENCE [LARGE SCALE GENOMIC DNA]</scope>
    <source>
        <strain evidence="9 10">ATCC 49655</strain>
    </source>
</reference>
<evidence type="ECO:0000256" key="5">
    <source>
        <dbReference type="ARBA" id="ARBA00022801"/>
    </source>
</evidence>
<name>A0A0W0YQK5_9GAMM</name>
<keyword evidence="4 7" id="KW-0732">Signal</keyword>
<dbReference type="PANTHER" id="PTHR12147:SF56">
    <property type="entry name" value="AMINOPEPTIDASE YDR415C-RELATED"/>
    <property type="match status" value="1"/>
</dbReference>
<dbReference type="STRING" id="1122169.Lsha_1837"/>
<evidence type="ECO:0000313" key="10">
    <source>
        <dbReference type="Proteomes" id="UP000054600"/>
    </source>
</evidence>
<dbReference type="GO" id="GO:0004177">
    <property type="term" value="F:aminopeptidase activity"/>
    <property type="evidence" value="ECO:0007669"/>
    <property type="project" value="UniProtKB-KW"/>
</dbReference>
<feature type="signal peptide" evidence="7">
    <location>
        <begin position="1"/>
        <end position="23"/>
    </location>
</feature>
<dbReference type="GO" id="GO:0046872">
    <property type="term" value="F:metal ion binding"/>
    <property type="evidence" value="ECO:0007669"/>
    <property type="project" value="UniProtKB-KW"/>
</dbReference>
<keyword evidence="1 9" id="KW-0031">Aminopeptidase</keyword>
<dbReference type="PATRIC" id="fig|1122169.6.peg.2110"/>
<evidence type="ECO:0000256" key="7">
    <source>
        <dbReference type="SAM" id="SignalP"/>
    </source>
</evidence>
<dbReference type="GO" id="GO:0006508">
    <property type="term" value="P:proteolysis"/>
    <property type="evidence" value="ECO:0007669"/>
    <property type="project" value="UniProtKB-KW"/>
</dbReference>
<proteinExistence type="predicted"/>
<dbReference type="PANTHER" id="PTHR12147">
    <property type="entry name" value="METALLOPEPTIDASE M28 FAMILY MEMBER"/>
    <property type="match status" value="1"/>
</dbReference>
<evidence type="ECO:0000256" key="3">
    <source>
        <dbReference type="ARBA" id="ARBA00022723"/>
    </source>
</evidence>
<sequence>MSLKQWVVSATASLVLVSNLAFSQNLSPQQIQASQAFNQPISHQKEINTALNEVVAANIWQTLAHLTAYPNRSATKETGVEAANWLKATIDAMIVESGRSDTETYFVKTGWYKQPSLVTVIGKDLKAPAIVIGAHMDTPDGHMPGADEGSGAAIIMEAARVLLSSKTALKRPVYIIWYAAGNRKYAGAQYVVEHFQQKDIAVKAVLQFDKNGYRSNPRDATMWVFSDSSNKDLGIYTAKLIDTYIHVPMDYSSCSNECSDHSAWTEEGTAAAFATESNIENMSPYVGTSSDTMALLSLEHMTNFSKLAVAFVMEQAL</sequence>
<keyword evidence="10" id="KW-1185">Reference proteome</keyword>
<evidence type="ECO:0000313" key="9">
    <source>
        <dbReference type="EMBL" id="KTD59141.1"/>
    </source>
</evidence>
<keyword evidence="6" id="KW-0862">Zinc</keyword>
<dbReference type="InterPro" id="IPR007484">
    <property type="entry name" value="Peptidase_M28"/>
</dbReference>
<keyword evidence="3" id="KW-0479">Metal-binding</keyword>
<organism evidence="9 10">
    <name type="scientific">Legionella shakespearei DSM 23087</name>
    <dbReference type="NCBI Taxonomy" id="1122169"/>
    <lineage>
        <taxon>Bacteria</taxon>
        <taxon>Pseudomonadati</taxon>
        <taxon>Pseudomonadota</taxon>
        <taxon>Gammaproteobacteria</taxon>
        <taxon>Legionellales</taxon>
        <taxon>Legionellaceae</taxon>
        <taxon>Legionella</taxon>
    </lineage>
</organism>
<dbReference type="AlphaFoldDB" id="A0A0W0YQK5"/>